<evidence type="ECO:0000256" key="2">
    <source>
        <dbReference type="SAM" id="Phobius"/>
    </source>
</evidence>
<proteinExistence type="predicted"/>
<organism evidence="3 4">
    <name type="scientific">Microbacterium yannicii</name>
    <dbReference type="NCBI Taxonomy" id="671622"/>
    <lineage>
        <taxon>Bacteria</taxon>
        <taxon>Bacillati</taxon>
        <taxon>Actinomycetota</taxon>
        <taxon>Actinomycetes</taxon>
        <taxon>Micrococcales</taxon>
        <taxon>Microbacteriaceae</taxon>
        <taxon>Microbacterium</taxon>
    </lineage>
</organism>
<sequence>MSKNHRKPLELSSEPASPILRLLFARLPASAYLLLLPLLIVLLIIDVMAPPHAGAAERGVGFGTWAPISAYGWHGSMLIGGVHTYCITPGAPAPTGPSTDHGISGSAAGLSPQQLAGINLLISTYGQTEDPVQAAAVAWAVKAIANRDETLHAFGYPGDSLAGAIHWTLSALAPQHDRAVQERAVAYYDEATRAASNTSSPTGRLVFSTDAADHRSGTVRVEATGAAAGTVTLVNAVFAGSGSPTLDNASAGTEYAIRAVPPAEGRAYTVSGTGRFRTGLPAAVRHYTTPGGQQTAGPAAPLEFEIVGADAAPRVPPFSPRISTRVPVRVTAGGPYIDEVTFSAEDGSWPRAEDGSYLPVTAVAVVYRTDAEPVPGAEVPTEASVVGSLRVTTDALAGPTMAYTVASPWEMTAPGFYTAVWSVTAADQVGPVAAHTGPDFAWTERFGEPSQVAVVAPPPATPTPLPAPSTESPAPPVEDAPAATPERALAATGMNAGDVRAPAALAIGLLSIGIAIVASRRPRFGARPTIR</sequence>
<protein>
    <recommendedName>
        <fullName evidence="5">Thioester domain-containing protein</fullName>
    </recommendedName>
</protein>
<evidence type="ECO:0000313" key="3">
    <source>
        <dbReference type="EMBL" id="GAA5090208.1"/>
    </source>
</evidence>
<feature type="compositionally biased region" description="Pro residues" evidence="1">
    <location>
        <begin position="457"/>
        <end position="478"/>
    </location>
</feature>
<keyword evidence="2" id="KW-1133">Transmembrane helix</keyword>
<evidence type="ECO:0000256" key="1">
    <source>
        <dbReference type="SAM" id="MobiDB-lite"/>
    </source>
</evidence>
<evidence type="ECO:0008006" key="5">
    <source>
        <dbReference type="Google" id="ProtNLM"/>
    </source>
</evidence>
<dbReference type="RefSeq" id="WP_194413320.1">
    <property type="nucleotide sequence ID" value="NZ_BAABKZ010000001.1"/>
</dbReference>
<feature type="region of interest" description="Disordered" evidence="1">
    <location>
        <begin position="457"/>
        <end position="483"/>
    </location>
</feature>
<comment type="caution">
    <text evidence="3">The sequence shown here is derived from an EMBL/GenBank/DDBJ whole genome shotgun (WGS) entry which is preliminary data.</text>
</comment>
<feature type="transmembrane region" description="Helical" evidence="2">
    <location>
        <begin position="20"/>
        <end position="45"/>
    </location>
</feature>
<keyword evidence="2" id="KW-0472">Membrane</keyword>
<gene>
    <name evidence="3" type="ORF">GCM10025760_15490</name>
</gene>
<dbReference type="Proteomes" id="UP001501407">
    <property type="component" value="Unassembled WGS sequence"/>
</dbReference>
<accession>A0ABP9M6P7</accession>
<evidence type="ECO:0000313" key="4">
    <source>
        <dbReference type="Proteomes" id="UP001501407"/>
    </source>
</evidence>
<dbReference type="EMBL" id="BAABKZ010000001">
    <property type="protein sequence ID" value="GAA5090208.1"/>
    <property type="molecule type" value="Genomic_DNA"/>
</dbReference>
<reference evidence="4" key="1">
    <citation type="journal article" date="2019" name="Int. J. Syst. Evol. Microbiol.">
        <title>The Global Catalogue of Microorganisms (GCM) 10K type strain sequencing project: providing services to taxonomists for standard genome sequencing and annotation.</title>
        <authorList>
            <consortium name="The Broad Institute Genomics Platform"/>
            <consortium name="The Broad Institute Genome Sequencing Center for Infectious Disease"/>
            <person name="Wu L."/>
            <person name="Ma J."/>
        </authorList>
    </citation>
    <scope>NUCLEOTIDE SEQUENCE [LARGE SCALE GENOMIC DNA]</scope>
    <source>
        <strain evidence="4">JCM 18959</strain>
    </source>
</reference>
<keyword evidence="2" id="KW-0812">Transmembrane</keyword>
<keyword evidence="4" id="KW-1185">Reference proteome</keyword>
<name>A0ABP9M6P7_9MICO</name>